<comment type="caution">
    <text evidence="1">The sequence shown here is derived from an EMBL/GenBank/DDBJ whole genome shotgun (WGS) entry which is preliminary data.</text>
</comment>
<dbReference type="EMBL" id="VSSQ01142704">
    <property type="protein sequence ID" value="MPN63374.1"/>
    <property type="molecule type" value="Genomic_DNA"/>
</dbReference>
<reference evidence="1" key="1">
    <citation type="submission" date="2019-08" db="EMBL/GenBank/DDBJ databases">
        <authorList>
            <person name="Kucharzyk K."/>
            <person name="Murdoch R.W."/>
            <person name="Higgins S."/>
            <person name="Loffler F."/>
        </authorList>
    </citation>
    <scope>NUCLEOTIDE SEQUENCE</scope>
</reference>
<dbReference type="AntiFam" id="ANF00095">
    <property type="entry name" value="Shadow ORF (opposite ABC transporters)"/>
</dbReference>
<gene>
    <name evidence="1" type="ORF">SDC9_211132</name>
</gene>
<dbReference type="AlphaFoldDB" id="A0A645JTW5"/>
<evidence type="ECO:0000313" key="1">
    <source>
        <dbReference type="EMBL" id="MPN63374.1"/>
    </source>
</evidence>
<sequence length="102" mass="12136">MGNHHNRCAVLVERFHQRHHPVDSGPVLPSRRFVDDEDIRLHHKDRRDRDHLALALAKRERMLLFLARKPRQSQSLLDAPLAFFFVNIDVLEAEFQFLIHRV</sequence>
<organism evidence="1">
    <name type="scientific">bioreactor metagenome</name>
    <dbReference type="NCBI Taxonomy" id="1076179"/>
    <lineage>
        <taxon>unclassified sequences</taxon>
        <taxon>metagenomes</taxon>
        <taxon>ecological metagenomes</taxon>
    </lineage>
</organism>
<name>A0A645JTW5_9ZZZZ</name>
<protein>
    <submittedName>
        <fullName evidence="1">Uncharacterized protein</fullName>
    </submittedName>
</protein>
<accession>A0A645JTW5</accession>
<proteinExistence type="predicted"/>
<dbReference type="AntiFam" id="ANF00142">
    <property type="entry name" value="Shadow ORF (opposite yadG)"/>
</dbReference>